<keyword evidence="1" id="KW-0472">Membrane</keyword>
<dbReference type="EMBL" id="BOOJ01000032">
    <property type="protein sequence ID" value="GIH93436.1"/>
    <property type="molecule type" value="Genomic_DNA"/>
</dbReference>
<proteinExistence type="predicted"/>
<feature type="transmembrane region" description="Helical" evidence="1">
    <location>
        <begin position="108"/>
        <end position="130"/>
    </location>
</feature>
<name>A0A8J3WN34_9ACTN</name>
<keyword evidence="3" id="KW-1185">Reference proteome</keyword>
<feature type="transmembrane region" description="Helical" evidence="1">
    <location>
        <begin position="12"/>
        <end position="30"/>
    </location>
</feature>
<comment type="caution">
    <text evidence="2">The sequence shown here is derived from an EMBL/GenBank/DDBJ whole genome shotgun (WGS) entry which is preliminary data.</text>
</comment>
<keyword evidence="1" id="KW-1133">Transmembrane helix</keyword>
<accession>A0A8J3WN34</accession>
<organism evidence="2 3">
    <name type="scientific">Planobispora siamensis</name>
    <dbReference type="NCBI Taxonomy" id="936338"/>
    <lineage>
        <taxon>Bacteria</taxon>
        <taxon>Bacillati</taxon>
        <taxon>Actinomycetota</taxon>
        <taxon>Actinomycetes</taxon>
        <taxon>Streptosporangiales</taxon>
        <taxon>Streptosporangiaceae</taxon>
        <taxon>Planobispora</taxon>
    </lineage>
</organism>
<dbReference type="AlphaFoldDB" id="A0A8J3WN34"/>
<evidence type="ECO:0000313" key="2">
    <source>
        <dbReference type="EMBL" id="GIH93436.1"/>
    </source>
</evidence>
<sequence length="149" mass="16260">MVLFRERPISRLLAVEALGALPISALTLPASSPAHPAVPEWVQLLGLMTLLVLYGTALSAWRLITADGPRPAPETRRHLRDDRRIRLLVLGGPPAMVLLLSIPSTWTAFWFTLTLTTLAGGAVSLVRLAAMLSGQERHRLKTGPACKKW</sequence>
<reference evidence="2 3" key="1">
    <citation type="submission" date="2021-01" db="EMBL/GenBank/DDBJ databases">
        <title>Whole genome shotgun sequence of Planobispora siamensis NBRC 107568.</title>
        <authorList>
            <person name="Komaki H."/>
            <person name="Tamura T."/>
        </authorList>
    </citation>
    <scope>NUCLEOTIDE SEQUENCE [LARGE SCALE GENOMIC DNA]</scope>
    <source>
        <strain evidence="2 3">NBRC 107568</strain>
    </source>
</reference>
<dbReference type="Proteomes" id="UP000619788">
    <property type="component" value="Unassembled WGS sequence"/>
</dbReference>
<keyword evidence="1" id="KW-0812">Transmembrane</keyword>
<protein>
    <submittedName>
        <fullName evidence="2">Uncharacterized protein</fullName>
    </submittedName>
</protein>
<feature type="transmembrane region" description="Helical" evidence="1">
    <location>
        <begin position="85"/>
        <end position="102"/>
    </location>
</feature>
<gene>
    <name evidence="2" type="ORF">Psi01_40660</name>
</gene>
<evidence type="ECO:0000313" key="3">
    <source>
        <dbReference type="Proteomes" id="UP000619788"/>
    </source>
</evidence>
<feature type="transmembrane region" description="Helical" evidence="1">
    <location>
        <begin position="42"/>
        <end position="64"/>
    </location>
</feature>
<evidence type="ECO:0000256" key="1">
    <source>
        <dbReference type="SAM" id="Phobius"/>
    </source>
</evidence>